<dbReference type="InterPro" id="IPR003841">
    <property type="entry name" value="Na/Pi_transpt"/>
</dbReference>
<accession>A6TML5</accession>
<dbReference type="eggNOG" id="COG1283">
    <property type="taxonomic scope" value="Bacteria"/>
</dbReference>
<dbReference type="Pfam" id="PF02690">
    <property type="entry name" value="Na_Pi_cotrans"/>
    <property type="match status" value="1"/>
</dbReference>
<dbReference type="InterPro" id="IPR026022">
    <property type="entry name" value="PhoU_dom"/>
</dbReference>
<feature type="transmembrane region" description="Helical" evidence="6">
    <location>
        <begin position="107"/>
        <end position="122"/>
    </location>
</feature>
<feature type="domain" description="PhoU" evidence="7">
    <location>
        <begin position="448"/>
        <end position="532"/>
    </location>
</feature>
<feature type="transmembrane region" description="Helical" evidence="6">
    <location>
        <begin position="210"/>
        <end position="231"/>
    </location>
</feature>
<evidence type="ECO:0000259" key="7">
    <source>
        <dbReference type="Pfam" id="PF01895"/>
    </source>
</evidence>
<dbReference type="RefSeq" id="WP_012062474.1">
    <property type="nucleotide sequence ID" value="NC_009633.1"/>
</dbReference>
<dbReference type="OrthoDB" id="9763003at2"/>
<dbReference type="KEGG" id="amt:Amet_1225"/>
<feature type="transmembrane region" description="Helical" evidence="6">
    <location>
        <begin position="286"/>
        <end position="307"/>
    </location>
</feature>
<evidence type="ECO:0000256" key="3">
    <source>
        <dbReference type="ARBA" id="ARBA00022692"/>
    </source>
</evidence>
<dbReference type="SUPFAM" id="SSF109755">
    <property type="entry name" value="PhoU-like"/>
    <property type="match status" value="1"/>
</dbReference>
<dbReference type="AlphaFoldDB" id="A6TML5"/>
<dbReference type="PANTHER" id="PTHR10010:SF46">
    <property type="entry name" value="SODIUM-DEPENDENT PHOSPHATE TRANSPORT PROTEIN 2B"/>
    <property type="match status" value="1"/>
</dbReference>
<feature type="transmembrane region" description="Helical" evidence="6">
    <location>
        <begin position="134"/>
        <end position="151"/>
    </location>
</feature>
<keyword evidence="5 6" id="KW-0472">Membrane</keyword>
<dbReference type="GO" id="GO:0005436">
    <property type="term" value="F:sodium:phosphate symporter activity"/>
    <property type="evidence" value="ECO:0007669"/>
    <property type="project" value="InterPro"/>
</dbReference>
<evidence type="ECO:0000256" key="5">
    <source>
        <dbReference type="ARBA" id="ARBA00023136"/>
    </source>
</evidence>
<sequence>MEIFFGVLGGLGLFLYGMHVMSTGLQKAAGDKLKSIIGMLTSNRSMGVLVGAGVTAIVQSSSASTVMVIGFVNAGMMKLTQAVGVIMGANIGTTITAQIISFKIEKYAPLIVGIAVVIWLFTNNRKVKQLAEAFIGFGILFIGMQMMGDSLRPLREYEGFRTLLVSFGETPFLGILAGFAITVAVQSSTASTGILLALSLEGLIPISSGLPILFGINIGTTVTAILSSIGANRTAKRAAAFHFLFNIFGTLIFIFALQYPLLHIVTRLNPGTSAYDVTRQIANAHTIFNIANTLILLPFAGILVTLAKKMIPGEEEGSQGIKYIDDRILETPSIALASSIKETLHMGRVARNSLTNALEGFYERNQSKIDESFNIEKNVNEIDRELSDYLVKLSNTNVSVENRETVDGLFNTINDIERVGDHAENLAELAQYRLDNQLDFSDYAIEELKNMSDIVVKAYEDSLTSMKELNGSLAMKVIEAEGQIDHLEKTLRANHIGRLNARQCIPGSGVVFLDIISNLERIGDHSSNIAMAVLDRVKANR</sequence>
<dbReference type="Gene3D" id="1.20.58.220">
    <property type="entry name" value="Phosphate transport system protein phou homolog 2, domain 2"/>
    <property type="match status" value="1"/>
</dbReference>
<dbReference type="NCBIfam" id="TIGR00704">
    <property type="entry name" value="NaPi_cotrn_rel"/>
    <property type="match status" value="1"/>
</dbReference>
<dbReference type="InterPro" id="IPR004633">
    <property type="entry name" value="NaPi_cotrn-rel/YqeW-like"/>
</dbReference>
<evidence type="ECO:0000256" key="6">
    <source>
        <dbReference type="SAM" id="Phobius"/>
    </source>
</evidence>
<reference evidence="9" key="1">
    <citation type="journal article" date="2016" name="Genome Announc.">
        <title>Complete genome sequence of Alkaliphilus metalliredigens strain QYMF, an alkaliphilic and metal-reducing bacterium isolated from borax-contaminated leachate ponds.</title>
        <authorList>
            <person name="Hwang C."/>
            <person name="Copeland A."/>
            <person name="Lucas S."/>
            <person name="Lapidus A."/>
            <person name="Barry K."/>
            <person name="Detter J.C."/>
            <person name="Glavina Del Rio T."/>
            <person name="Hammon N."/>
            <person name="Israni S."/>
            <person name="Dalin E."/>
            <person name="Tice H."/>
            <person name="Pitluck S."/>
            <person name="Chertkov O."/>
            <person name="Brettin T."/>
            <person name="Bruce D."/>
            <person name="Han C."/>
            <person name="Schmutz J."/>
            <person name="Larimer F."/>
            <person name="Land M.L."/>
            <person name="Hauser L."/>
            <person name="Kyrpides N."/>
            <person name="Mikhailova N."/>
            <person name="Ye Q."/>
            <person name="Zhou J."/>
            <person name="Richardson P."/>
            <person name="Fields M.W."/>
        </authorList>
    </citation>
    <scope>NUCLEOTIDE SEQUENCE [LARGE SCALE GENOMIC DNA]</scope>
    <source>
        <strain evidence="9">QYMF</strain>
    </source>
</reference>
<dbReference type="Pfam" id="PF01895">
    <property type="entry name" value="PhoU"/>
    <property type="match status" value="2"/>
</dbReference>
<keyword evidence="9" id="KW-1185">Reference proteome</keyword>
<dbReference type="EMBL" id="CP000724">
    <property type="protein sequence ID" value="ABR47433.1"/>
    <property type="molecule type" value="Genomic_DNA"/>
</dbReference>
<feature type="transmembrane region" description="Helical" evidence="6">
    <location>
        <begin position="243"/>
        <end position="266"/>
    </location>
</feature>
<evidence type="ECO:0000313" key="9">
    <source>
        <dbReference type="Proteomes" id="UP000001572"/>
    </source>
</evidence>
<evidence type="ECO:0000256" key="1">
    <source>
        <dbReference type="ARBA" id="ARBA00004651"/>
    </source>
</evidence>
<evidence type="ECO:0000313" key="8">
    <source>
        <dbReference type="EMBL" id="ABR47433.1"/>
    </source>
</evidence>
<dbReference type="NCBIfam" id="NF037997">
    <property type="entry name" value="Na_Pi_symport"/>
    <property type="match status" value="1"/>
</dbReference>
<dbReference type="HOGENOM" id="CLU_025623_0_1_9"/>
<feature type="transmembrane region" description="Helical" evidence="6">
    <location>
        <begin position="79"/>
        <end position="100"/>
    </location>
</feature>
<keyword evidence="2" id="KW-1003">Cell membrane</keyword>
<protein>
    <submittedName>
        <fullName evidence="8">Na/Pi-cotransporter II-related protein</fullName>
    </submittedName>
</protein>
<evidence type="ECO:0000256" key="2">
    <source>
        <dbReference type="ARBA" id="ARBA00022475"/>
    </source>
</evidence>
<keyword evidence="4 6" id="KW-1133">Transmembrane helix</keyword>
<feature type="transmembrane region" description="Helical" evidence="6">
    <location>
        <begin position="172"/>
        <end position="198"/>
    </location>
</feature>
<feature type="domain" description="PhoU" evidence="7">
    <location>
        <begin position="344"/>
        <end position="429"/>
    </location>
</feature>
<dbReference type="GO" id="GO:0044341">
    <property type="term" value="P:sodium-dependent phosphate transport"/>
    <property type="evidence" value="ECO:0007669"/>
    <property type="project" value="InterPro"/>
</dbReference>
<proteinExistence type="predicted"/>
<comment type="subcellular location">
    <subcellularLocation>
        <location evidence="1">Cell membrane</location>
        <topology evidence="1">Multi-pass membrane protein</topology>
    </subcellularLocation>
</comment>
<evidence type="ECO:0000256" key="4">
    <source>
        <dbReference type="ARBA" id="ARBA00022989"/>
    </source>
</evidence>
<dbReference type="InterPro" id="IPR038078">
    <property type="entry name" value="PhoU-like_sf"/>
</dbReference>
<organism evidence="8 9">
    <name type="scientific">Alkaliphilus metalliredigens (strain QYMF)</name>
    <dbReference type="NCBI Taxonomy" id="293826"/>
    <lineage>
        <taxon>Bacteria</taxon>
        <taxon>Bacillati</taxon>
        <taxon>Bacillota</taxon>
        <taxon>Clostridia</taxon>
        <taxon>Peptostreptococcales</taxon>
        <taxon>Natronincolaceae</taxon>
        <taxon>Alkaliphilus</taxon>
    </lineage>
</organism>
<name>A6TML5_ALKMQ</name>
<dbReference type="PANTHER" id="PTHR10010">
    <property type="entry name" value="SOLUTE CARRIER FAMILY 34 SODIUM PHOSPHATE , MEMBER 2-RELATED"/>
    <property type="match status" value="1"/>
</dbReference>
<gene>
    <name evidence="8" type="ordered locus">Amet_1225</name>
</gene>
<dbReference type="Proteomes" id="UP000001572">
    <property type="component" value="Chromosome"/>
</dbReference>
<feature type="transmembrane region" description="Helical" evidence="6">
    <location>
        <begin position="46"/>
        <end position="73"/>
    </location>
</feature>
<keyword evidence="3 6" id="KW-0812">Transmembrane</keyword>
<dbReference type="GO" id="GO:0005886">
    <property type="term" value="C:plasma membrane"/>
    <property type="evidence" value="ECO:0007669"/>
    <property type="project" value="UniProtKB-SubCell"/>
</dbReference>
<feature type="transmembrane region" description="Helical" evidence="6">
    <location>
        <begin position="6"/>
        <end position="25"/>
    </location>
</feature>